<keyword evidence="4" id="KW-1185">Reference proteome</keyword>
<keyword evidence="1" id="KW-0812">Transmembrane</keyword>
<dbReference type="Proteomes" id="UP000321291">
    <property type="component" value="Chromosome"/>
</dbReference>
<accession>A0A5B8VL21</accession>
<gene>
    <name evidence="3" type="ORF">FSB73_11640</name>
</gene>
<feature type="transmembrane region" description="Helical" evidence="1">
    <location>
        <begin position="339"/>
        <end position="359"/>
    </location>
</feature>
<sequence length="380" mass="43206">MATTITSAIINTPCAAAPTSELLKTRTHYMALDGLRGIAAVAVVVFHFMEFIIPDYANSFIGHAYLAVDFFFCLSGFVVAYAYDSRIKRLGIVEFFKLRLIRLQPMVFIGAIIGLLTFVLDPFHNFFMQYGIKDTIAMFLSSAFMIPHPAMPERYNNLFYFNPPTWSLFWEYIANIFYGIILFRLGKRLLVTLTVVAACILIYTAHKFGNLSIGWGAENWVGGAARLFFSFLAGILVYRKGWLIQNKLGFLGLGILLTIAFLVPYVDTINWITEPIIVILYFPFLVALGAGVTISRNSKPICKFLGDVSYPLYMIHYPFLWVFLSYLETHHPSMGQLYVQIPVITCLLIGFAYLILKALDEPLRKYMKGRLKKDFKLSQK</sequence>
<dbReference type="Pfam" id="PF01757">
    <property type="entry name" value="Acyl_transf_3"/>
    <property type="match status" value="1"/>
</dbReference>
<organism evidence="3 4">
    <name type="scientific">Arachidicoccus ginsenosidivorans</name>
    <dbReference type="NCBI Taxonomy" id="496057"/>
    <lineage>
        <taxon>Bacteria</taxon>
        <taxon>Pseudomonadati</taxon>
        <taxon>Bacteroidota</taxon>
        <taxon>Chitinophagia</taxon>
        <taxon>Chitinophagales</taxon>
        <taxon>Chitinophagaceae</taxon>
        <taxon>Arachidicoccus</taxon>
    </lineage>
</organism>
<keyword evidence="1" id="KW-0472">Membrane</keyword>
<feature type="transmembrane region" description="Helical" evidence="1">
    <location>
        <begin position="65"/>
        <end position="83"/>
    </location>
</feature>
<dbReference type="OrthoDB" id="9796461at2"/>
<feature type="transmembrane region" description="Helical" evidence="1">
    <location>
        <begin position="304"/>
        <end position="327"/>
    </location>
</feature>
<keyword evidence="3" id="KW-0012">Acyltransferase</keyword>
<feature type="transmembrane region" description="Helical" evidence="1">
    <location>
        <begin position="35"/>
        <end position="53"/>
    </location>
</feature>
<dbReference type="PANTHER" id="PTHR23028">
    <property type="entry name" value="ACETYLTRANSFERASE"/>
    <property type="match status" value="1"/>
</dbReference>
<evidence type="ECO:0000313" key="4">
    <source>
        <dbReference type="Proteomes" id="UP000321291"/>
    </source>
</evidence>
<evidence type="ECO:0000256" key="1">
    <source>
        <dbReference type="SAM" id="Phobius"/>
    </source>
</evidence>
<dbReference type="RefSeq" id="WP_146782184.1">
    <property type="nucleotide sequence ID" value="NZ_CP042434.1"/>
</dbReference>
<feature type="domain" description="Acyltransferase 3" evidence="2">
    <location>
        <begin position="31"/>
        <end position="355"/>
    </location>
</feature>
<feature type="transmembrane region" description="Helical" evidence="1">
    <location>
        <begin position="166"/>
        <end position="183"/>
    </location>
</feature>
<dbReference type="EMBL" id="CP042434">
    <property type="protein sequence ID" value="QEC72227.1"/>
    <property type="molecule type" value="Genomic_DNA"/>
</dbReference>
<dbReference type="GO" id="GO:0016747">
    <property type="term" value="F:acyltransferase activity, transferring groups other than amino-acyl groups"/>
    <property type="evidence" value="ECO:0007669"/>
    <property type="project" value="InterPro"/>
</dbReference>
<name>A0A5B8VL21_9BACT</name>
<feature type="transmembrane region" description="Helical" evidence="1">
    <location>
        <begin position="272"/>
        <end position="292"/>
    </location>
</feature>
<feature type="transmembrane region" description="Helical" evidence="1">
    <location>
        <begin position="250"/>
        <end position="266"/>
    </location>
</feature>
<dbReference type="AlphaFoldDB" id="A0A5B8VL21"/>
<keyword evidence="1" id="KW-1133">Transmembrane helix</keyword>
<dbReference type="KEGG" id="agi:FSB73_11640"/>
<keyword evidence="3" id="KW-0808">Transferase</keyword>
<dbReference type="InterPro" id="IPR002656">
    <property type="entry name" value="Acyl_transf_3_dom"/>
</dbReference>
<evidence type="ECO:0000259" key="2">
    <source>
        <dbReference type="Pfam" id="PF01757"/>
    </source>
</evidence>
<dbReference type="PANTHER" id="PTHR23028:SF134">
    <property type="entry name" value="PUTATIVE (AFU_ORTHOLOGUE AFUA_4G08520)-RELATED"/>
    <property type="match status" value="1"/>
</dbReference>
<protein>
    <submittedName>
        <fullName evidence="3">Acyltransferase</fullName>
    </submittedName>
</protein>
<feature type="transmembrane region" description="Helical" evidence="1">
    <location>
        <begin position="103"/>
        <end position="120"/>
    </location>
</feature>
<dbReference type="InterPro" id="IPR050879">
    <property type="entry name" value="Acyltransferase_3"/>
</dbReference>
<feature type="transmembrane region" description="Helical" evidence="1">
    <location>
        <begin position="190"/>
        <end position="208"/>
    </location>
</feature>
<proteinExistence type="predicted"/>
<reference evidence="3 4" key="1">
    <citation type="journal article" date="2017" name="Int. J. Syst. Evol. Microbiol.">
        <title>Arachidicoccus ginsenosidivorans sp. nov., with ginsenoside-converting activity isolated from ginseng cultivating soil.</title>
        <authorList>
            <person name="Siddiqi M.Z."/>
            <person name="Aslam Z."/>
            <person name="Im W.T."/>
        </authorList>
    </citation>
    <scope>NUCLEOTIDE SEQUENCE [LARGE SCALE GENOMIC DNA]</scope>
    <source>
        <strain evidence="3 4">Gsoil 809</strain>
    </source>
</reference>
<feature type="transmembrane region" description="Helical" evidence="1">
    <location>
        <begin position="220"/>
        <end position="238"/>
    </location>
</feature>
<evidence type="ECO:0000313" key="3">
    <source>
        <dbReference type="EMBL" id="QEC72227.1"/>
    </source>
</evidence>